<organism evidence="2 3">
    <name type="scientific">Fulvimarina manganoxydans</name>
    <dbReference type="NCBI Taxonomy" id="937218"/>
    <lineage>
        <taxon>Bacteria</taxon>
        <taxon>Pseudomonadati</taxon>
        <taxon>Pseudomonadota</taxon>
        <taxon>Alphaproteobacteria</taxon>
        <taxon>Hyphomicrobiales</taxon>
        <taxon>Aurantimonadaceae</taxon>
        <taxon>Fulvimarina</taxon>
    </lineage>
</organism>
<evidence type="ECO:0000313" key="2">
    <source>
        <dbReference type="EMBL" id="SMD05469.1"/>
    </source>
</evidence>
<accession>A0A1W2E6S0</accession>
<reference evidence="2 3" key="1">
    <citation type="submission" date="2017-04" db="EMBL/GenBank/DDBJ databases">
        <authorList>
            <person name="Afonso C.L."/>
            <person name="Miller P.J."/>
            <person name="Scott M.A."/>
            <person name="Spackman E."/>
            <person name="Goraichik I."/>
            <person name="Dimitrov K.M."/>
            <person name="Suarez D.L."/>
            <person name="Swayne D.E."/>
        </authorList>
    </citation>
    <scope>NUCLEOTIDE SEQUENCE [LARGE SCALE GENOMIC DNA]</scope>
    <source>
        <strain evidence="2 3">CGMCC 1.10972</strain>
    </source>
</reference>
<dbReference type="OrthoDB" id="7360617at2"/>
<evidence type="ECO:0000313" key="3">
    <source>
        <dbReference type="Proteomes" id="UP000192656"/>
    </source>
</evidence>
<dbReference type="Proteomes" id="UP000192656">
    <property type="component" value="Unassembled WGS sequence"/>
</dbReference>
<dbReference type="EMBL" id="FWXR01000022">
    <property type="protein sequence ID" value="SMD05469.1"/>
    <property type="molecule type" value="Genomic_DNA"/>
</dbReference>
<proteinExistence type="predicted"/>
<keyword evidence="3" id="KW-1185">Reference proteome</keyword>
<dbReference type="RefSeq" id="WP_084411992.1">
    <property type="nucleotide sequence ID" value="NZ_FWXR01000022.1"/>
</dbReference>
<feature type="compositionally biased region" description="Basic and acidic residues" evidence="1">
    <location>
        <begin position="1"/>
        <end position="16"/>
    </location>
</feature>
<feature type="region of interest" description="Disordered" evidence="1">
    <location>
        <begin position="1"/>
        <end position="24"/>
    </location>
</feature>
<dbReference type="AlphaFoldDB" id="A0A1W2E6S0"/>
<gene>
    <name evidence="2" type="ORF">SAMN06297251_12212</name>
</gene>
<evidence type="ECO:0000256" key="1">
    <source>
        <dbReference type="SAM" id="MobiDB-lite"/>
    </source>
</evidence>
<sequence>MHRGHDDHFHPYDMPHGHMGAGHNAQATAQWQLPHEHHAHGGESQDHHHEADFDLVEKAFAEGFYAASDPTSFLRLAGVPFRARTSEGTDLSLLRVEETLRVDTGSLAPHLGGGSFRYDPLPAAMISKRRALAFQYFDGSEVRTLSLEEARGLERIEP</sequence>
<name>A0A1W2E6S0_9HYPH</name>
<dbReference type="STRING" id="937218.SAMN06297251_12212"/>
<protein>
    <submittedName>
        <fullName evidence="2">Uncharacterized protein</fullName>
    </submittedName>
</protein>